<evidence type="ECO:0000313" key="6">
    <source>
        <dbReference type="EMBL" id="TET80577.1"/>
    </source>
</evidence>
<dbReference type="InterPro" id="IPR000184">
    <property type="entry name" value="Bac_surfAg_D15"/>
</dbReference>
<dbReference type="PANTHER" id="PTHR36842:SF1">
    <property type="entry name" value="PROTEIN TOLB"/>
    <property type="match status" value="1"/>
</dbReference>
<dbReference type="Gene3D" id="2.120.10.30">
    <property type="entry name" value="TolB, C-terminal domain"/>
    <property type="match status" value="3"/>
</dbReference>
<evidence type="ECO:0000256" key="2">
    <source>
        <dbReference type="ARBA" id="ARBA00009820"/>
    </source>
</evidence>
<comment type="subcellular location">
    <subcellularLocation>
        <location evidence="1">Membrane</location>
    </subcellularLocation>
</comment>
<evidence type="ECO:0000256" key="1">
    <source>
        <dbReference type="ARBA" id="ARBA00004370"/>
    </source>
</evidence>
<evidence type="ECO:0000256" key="3">
    <source>
        <dbReference type="ARBA" id="ARBA00023136"/>
    </source>
</evidence>
<accession>A0A523XMV2</accession>
<feature type="domain" description="Peptidase MA-like" evidence="5">
    <location>
        <begin position="84"/>
        <end position="271"/>
    </location>
</feature>
<dbReference type="EMBL" id="SOIP01000320">
    <property type="protein sequence ID" value="TET80577.1"/>
    <property type="molecule type" value="Genomic_DNA"/>
</dbReference>
<comment type="caution">
    <text evidence="6">The sequence shown here is derived from an EMBL/GenBank/DDBJ whole genome shotgun (WGS) entry which is preliminary data.</text>
</comment>
<dbReference type="Proteomes" id="UP000315534">
    <property type="component" value="Unassembled WGS sequence"/>
</dbReference>
<dbReference type="InterPro" id="IPR011042">
    <property type="entry name" value="6-blade_b-propeller_TolB-like"/>
</dbReference>
<sequence>MKKVSVVFISLVLVFFFASVRDFAWGFGKNKVQYKNFDWRMVKCEEFDIYFYQGEEEIVRFARQILENAYGALESDLDHEMSIRIPIIIYSSHNDFEQTNIILELIEESVGGFTELYKNRVVVPFTGSYEDFRHVLVHELTHSFHFDILFGSGAGSIFSRPLYTMEIPLWVFEGLAEFESIGWDENSDMFMRDLVINQRVIPIPDLAYTGGYAVYKEGQSIYNFIAEKYGRKKIGEILHSINVSGGLEGAIKSSLGLSIKKLDEDWRRSLKKKYWPLLSDKEEIVETARQLTDHMRDGGVFNTGPALSPDGDRIAFLSDRTGRTHLYLASAIDGKILKRLVRGETSSGFESMHIGRAGLSFSPDGQRIAFVAKAGAKDRLYVVSSTSGKVERKLQFDLDGLFSPSFSPDGKRLALVGLADGFSDIYVTVIEDGSLKRLTNDRYDDRDPGWSKDAKTIVFCSDRPDTFDSTWAFGRYAVFFMSDEGDDIIRVTQRSRLTASPQIIDDDNSILYISDFSGVKDLFYKPSADTMSVRLTNVLGGIFNVSASSSGKRFALSAFRNGGWDIFVLKEPLELEALVPEWESKFAFRDEEFDENGELPEKERVGLVFTPDWVAGGFSYSTEYGFAGQTQIAVSDILGNHRIYFMSDLFGDILESNFYLSYWYLPRRIDFGMSIFQEKNYYLKSLSEGMAEVLVERTFGVAGVASYPMNMFNRIEAELDVFAIENKSLVFRPGQEEEFKYPMVYVIFPGISYVHDTAMWGFTGPIDGSRVRLSVGTGVPIFEHSLNYFTVVADMRKYLKVERRYSFALRLVGAVSGGEDAETARYWVGGSQTLRGYDDYEFYGTKVAFLNTEFRYPFVDRLKLAFPLPLDFRSVRGALFLDVGGATDDWRAFRVGKEDEGVFKLQDLKIGFGAGVRMRISFLVLKLDAAKSTDLSDISKDTHWYFTLGSEF</sequence>
<dbReference type="AlphaFoldDB" id="A0A523XMV2"/>
<comment type="similarity">
    <text evidence="2">Belongs to the TolB family.</text>
</comment>
<proteinExistence type="inferred from homology"/>
<dbReference type="InterPro" id="IPR011659">
    <property type="entry name" value="WD40"/>
</dbReference>
<reference evidence="6 7" key="1">
    <citation type="submission" date="2019-03" db="EMBL/GenBank/DDBJ databases">
        <title>Metabolic potential of uncultured bacteria and archaea associated with petroleum seepage in deep-sea sediments.</title>
        <authorList>
            <person name="Dong X."/>
            <person name="Hubert C."/>
        </authorList>
    </citation>
    <scope>NUCLEOTIDE SEQUENCE [LARGE SCALE GENOMIC DNA]</scope>
    <source>
        <strain evidence="6">E29_bin36</strain>
    </source>
</reference>
<gene>
    <name evidence="6" type="ORF">E3J38_05360</name>
</gene>
<dbReference type="Pfam" id="PF07676">
    <property type="entry name" value="PD40"/>
    <property type="match status" value="5"/>
</dbReference>
<evidence type="ECO:0000313" key="7">
    <source>
        <dbReference type="Proteomes" id="UP000315534"/>
    </source>
</evidence>
<name>A0A523XMV2_UNCT6</name>
<dbReference type="SUPFAM" id="SSF82171">
    <property type="entry name" value="DPP6 N-terminal domain-like"/>
    <property type="match status" value="1"/>
</dbReference>
<organism evidence="6 7">
    <name type="scientific">candidate division TA06 bacterium</name>
    <dbReference type="NCBI Taxonomy" id="2250710"/>
    <lineage>
        <taxon>Bacteria</taxon>
        <taxon>Bacteria division TA06</taxon>
    </lineage>
</organism>
<keyword evidence="3" id="KW-0472">Membrane</keyword>
<evidence type="ECO:0000259" key="4">
    <source>
        <dbReference type="Pfam" id="PF01103"/>
    </source>
</evidence>
<dbReference type="InterPro" id="IPR039568">
    <property type="entry name" value="Peptidase_MA-like_dom"/>
</dbReference>
<dbReference type="GO" id="GO:0019867">
    <property type="term" value="C:outer membrane"/>
    <property type="evidence" value="ECO:0007669"/>
    <property type="project" value="InterPro"/>
</dbReference>
<feature type="domain" description="Bacterial surface antigen (D15)" evidence="4">
    <location>
        <begin position="765"/>
        <end position="952"/>
    </location>
</feature>
<dbReference type="PANTHER" id="PTHR36842">
    <property type="entry name" value="PROTEIN TOLB HOMOLOG"/>
    <property type="match status" value="1"/>
</dbReference>
<protein>
    <submittedName>
        <fullName evidence="6">Uncharacterized protein</fullName>
    </submittedName>
</protein>
<dbReference type="Pfam" id="PF13485">
    <property type="entry name" value="Peptidase_MA_2"/>
    <property type="match status" value="1"/>
</dbReference>
<dbReference type="Pfam" id="PF01103">
    <property type="entry name" value="Omp85"/>
    <property type="match status" value="1"/>
</dbReference>
<evidence type="ECO:0000259" key="5">
    <source>
        <dbReference type="Pfam" id="PF13485"/>
    </source>
</evidence>
<dbReference type="Gene3D" id="2.40.160.50">
    <property type="entry name" value="membrane protein fhac: a member of the omp85/tpsb transporter family"/>
    <property type="match status" value="1"/>
</dbReference>